<dbReference type="AlphaFoldDB" id="A0AAV9VML8"/>
<keyword evidence="3" id="KW-1185">Reference proteome</keyword>
<gene>
    <name evidence="2" type="ORF">TWF730_000435</name>
</gene>
<protein>
    <submittedName>
        <fullName evidence="2">Uncharacterized protein</fullName>
    </submittedName>
</protein>
<proteinExistence type="predicted"/>
<feature type="transmembrane region" description="Helical" evidence="1">
    <location>
        <begin position="6"/>
        <end position="25"/>
    </location>
</feature>
<evidence type="ECO:0000313" key="2">
    <source>
        <dbReference type="EMBL" id="KAK6362987.1"/>
    </source>
</evidence>
<name>A0AAV9VML8_9PEZI</name>
<evidence type="ECO:0000313" key="3">
    <source>
        <dbReference type="Proteomes" id="UP001373714"/>
    </source>
</evidence>
<accession>A0AAV9VML8</accession>
<evidence type="ECO:0000256" key="1">
    <source>
        <dbReference type="SAM" id="Phobius"/>
    </source>
</evidence>
<comment type="caution">
    <text evidence="2">The sequence shown here is derived from an EMBL/GenBank/DDBJ whole genome shotgun (WGS) entry which is preliminary data.</text>
</comment>
<dbReference type="Proteomes" id="UP001373714">
    <property type="component" value="Unassembled WGS sequence"/>
</dbReference>
<keyword evidence="1" id="KW-1133">Transmembrane helix</keyword>
<organism evidence="2 3">
    <name type="scientific">Orbilia blumenaviensis</name>
    <dbReference type="NCBI Taxonomy" id="1796055"/>
    <lineage>
        <taxon>Eukaryota</taxon>
        <taxon>Fungi</taxon>
        <taxon>Dikarya</taxon>
        <taxon>Ascomycota</taxon>
        <taxon>Pezizomycotina</taxon>
        <taxon>Orbiliomycetes</taxon>
        <taxon>Orbiliales</taxon>
        <taxon>Orbiliaceae</taxon>
        <taxon>Orbilia</taxon>
    </lineage>
</organism>
<dbReference type="EMBL" id="JAVHNS010000001">
    <property type="protein sequence ID" value="KAK6362987.1"/>
    <property type="molecule type" value="Genomic_DNA"/>
</dbReference>
<reference evidence="2 3" key="1">
    <citation type="submission" date="2019-10" db="EMBL/GenBank/DDBJ databases">
        <authorList>
            <person name="Palmer J.M."/>
        </authorList>
    </citation>
    <scope>NUCLEOTIDE SEQUENCE [LARGE SCALE GENOMIC DNA]</scope>
    <source>
        <strain evidence="2 3">TWF730</strain>
    </source>
</reference>
<sequence length="122" mass="13071">MFFNIINYTLLLAAPYMVSAVLSVTSHTKYAKNPSPAYQIRYGVCHDVPGTFGGYNTDAASNKVGLGIKFLIVDYSCDGLETAPGAVTALNALTPQIDGLMGRPVSECYIDCVPTPDLWGCQ</sequence>
<keyword evidence="1" id="KW-0812">Transmembrane</keyword>
<keyword evidence="1" id="KW-0472">Membrane</keyword>